<dbReference type="InterPro" id="IPR025405">
    <property type="entry name" value="DUF4131"/>
</dbReference>
<dbReference type="NCBIfam" id="TIGR00360">
    <property type="entry name" value="ComEC_N-term"/>
    <property type="match status" value="1"/>
</dbReference>
<accession>A0ABW5SXU1</accession>
<evidence type="ECO:0000256" key="2">
    <source>
        <dbReference type="ARBA" id="ARBA00022475"/>
    </source>
</evidence>
<evidence type="ECO:0000256" key="1">
    <source>
        <dbReference type="ARBA" id="ARBA00004651"/>
    </source>
</evidence>
<dbReference type="SMART" id="SM00849">
    <property type="entry name" value="Lactamase_B"/>
    <property type="match status" value="1"/>
</dbReference>
<dbReference type="Gene3D" id="3.60.15.10">
    <property type="entry name" value="Ribonuclease Z/Hydroxyacylglutathione hydrolase-like"/>
    <property type="match status" value="1"/>
</dbReference>
<feature type="transmembrane region" description="Helical" evidence="6">
    <location>
        <begin position="388"/>
        <end position="413"/>
    </location>
</feature>
<feature type="domain" description="Metallo-beta-lactamase" evidence="7">
    <location>
        <begin position="510"/>
        <end position="720"/>
    </location>
</feature>
<evidence type="ECO:0000256" key="3">
    <source>
        <dbReference type="ARBA" id="ARBA00022692"/>
    </source>
</evidence>
<dbReference type="SUPFAM" id="SSF56281">
    <property type="entry name" value="Metallo-hydrolase/oxidoreductase"/>
    <property type="match status" value="1"/>
</dbReference>
<keyword evidence="2" id="KW-1003">Cell membrane</keyword>
<keyword evidence="3 6" id="KW-0812">Transmembrane</keyword>
<evidence type="ECO:0000259" key="7">
    <source>
        <dbReference type="SMART" id="SM00849"/>
    </source>
</evidence>
<organism evidence="8 9">
    <name type="scientific">Salibacterium lacus</name>
    <dbReference type="NCBI Taxonomy" id="1898109"/>
    <lineage>
        <taxon>Bacteria</taxon>
        <taxon>Bacillati</taxon>
        <taxon>Bacillota</taxon>
        <taxon>Bacilli</taxon>
        <taxon>Bacillales</taxon>
        <taxon>Bacillaceae</taxon>
    </lineage>
</organism>
<keyword evidence="4 6" id="KW-1133">Transmembrane helix</keyword>
<dbReference type="Pfam" id="PF00753">
    <property type="entry name" value="Lactamase_B"/>
    <property type="match status" value="1"/>
</dbReference>
<sequence length="777" mass="85573">MKKDTVWFVWSGAAAVHFVVSGGIWAVGAAVCPLFLLLFRKSAASIAVFILVLMLFSLRAVWVENAHVSSLSGEETVIQGTIEDGPHRDGSLVRYTLQKQDSERVQIRLMLQEKTEIPISASYAPGSICSIRGALSYPSTASNFHAFDYRRYVKQQHTYWEMEAASVEDIRCSGMSRNPLYMLKGWRYEGVQRIDTAFPEPLKGIAAALLFGERDLLEADTETDYQSLGLIHLLAVSGLHVGLLCAMLYFLLLCIGLTKEKAEWVLLILLPFYTILAGAAPSVLRAAGMVSAFIIWDKTGRKSMDPFFVLCLAALLFLFIHPYYLYHIGFQLSFLISASLLLSRNILHQKNRWKMAFYVSVIAQFAGLPVILFHFYEFSFLSIVLNLVFVPFISVIVLPGVIVLFAVSFLNAALFSLAVVPLQEIVSFAHVMLSAAGSWNAFTYTGGKLSLVLTGLLGTAVYLFFIRLEQTGRYRRLLLPALLVAGTLTFQKALPYMDNRGYVTMLDVGQGDSFVIELPYRRAVYLIDTGGVPDFPKEEWEEREEPYDPGEDVVVPFLKAEGITTLDKLILTHGDIDHYGGTPALLENVGIKEVLYGKGGNFKEAEAALLDTVWKKGIPIVPAGRGLAWHAGSSSFQVLAPDGDEPAGNERSVVLRADLGNTNWLFTGDIGRSGEEELLSEFPDVKADILKAGHHGSRTSSSPAFIEQLGVKAALISAGRCNRFGHPHEETLETLEKAGAQVYRTDAAGAVQITFTEDRIRGVRQAAPEGGQNCEEG</sequence>
<evidence type="ECO:0000256" key="5">
    <source>
        <dbReference type="ARBA" id="ARBA00023136"/>
    </source>
</evidence>
<evidence type="ECO:0000313" key="9">
    <source>
        <dbReference type="Proteomes" id="UP001597520"/>
    </source>
</evidence>
<dbReference type="InterPro" id="IPR035681">
    <property type="entry name" value="ComA-like_MBL"/>
</dbReference>
<dbReference type="EMBL" id="JBHUML010000002">
    <property type="protein sequence ID" value="MFD2704119.1"/>
    <property type="molecule type" value="Genomic_DNA"/>
</dbReference>
<dbReference type="InterPro" id="IPR052159">
    <property type="entry name" value="Competence_DNA_uptake"/>
</dbReference>
<dbReference type="InterPro" id="IPR036866">
    <property type="entry name" value="RibonucZ/Hydroxyglut_hydro"/>
</dbReference>
<proteinExistence type="predicted"/>
<keyword evidence="9" id="KW-1185">Reference proteome</keyword>
<feature type="transmembrane region" description="Helical" evidence="6">
    <location>
        <begin position="233"/>
        <end position="258"/>
    </location>
</feature>
<gene>
    <name evidence="8" type="ORF">ACFSUB_01465</name>
</gene>
<feature type="transmembrane region" description="Helical" evidence="6">
    <location>
        <begin position="7"/>
        <end position="36"/>
    </location>
</feature>
<evidence type="ECO:0000313" key="8">
    <source>
        <dbReference type="EMBL" id="MFD2704119.1"/>
    </source>
</evidence>
<feature type="transmembrane region" description="Helical" evidence="6">
    <location>
        <begin position="356"/>
        <end position="376"/>
    </location>
</feature>
<dbReference type="NCBIfam" id="TIGR00361">
    <property type="entry name" value="ComEC_Rec2"/>
    <property type="match status" value="1"/>
</dbReference>
<dbReference type="Pfam" id="PF13567">
    <property type="entry name" value="DUF4131"/>
    <property type="match status" value="1"/>
</dbReference>
<comment type="caution">
    <text evidence="8">The sequence shown here is derived from an EMBL/GenBank/DDBJ whole genome shotgun (WGS) entry which is preliminary data.</text>
</comment>
<feature type="transmembrane region" description="Helical" evidence="6">
    <location>
        <begin position="264"/>
        <end position="295"/>
    </location>
</feature>
<dbReference type="PANTHER" id="PTHR30619:SF1">
    <property type="entry name" value="RECOMBINATION PROTEIN 2"/>
    <property type="match status" value="1"/>
</dbReference>
<dbReference type="RefSeq" id="WP_380711411.1">
    <property type="nucleotide sequence ID" value="NZ_JBHUML010000002.1"/>
</dbReference>
<dbReference type="InterPro" id="IPR004477">
    <property type="entry name" value="ComEC_N"/>
</dbReference>
<feature type="transmembrane region" description="Helical" evidence="6">
    <location>
        <begin position="307"/>
        <end position="324"/>
    </location>
</feature>
<feature type="transmembrane region" description="Helical" evidence="6">
    <location>
        <begin position="448"/>
        <end position="465"/>
    </location>
</feature>
<dbReference type="CDD" id="cd07731">
    <property type="entry name" value="ComA-like_MBL-fold"/>
    <property type="match status" value="1"/>
</dbReference>
<dbReference type="InterPro" id="IPR004797">
    <property type="entry name" value="Competence_ComEC/Rec2"/>
</dbReference>
<evidence type="ECO:0000256" key="4">
    <source>
        <dbReference type="ARBA" id="ARBA00022989"/>
    </source>
</evidence>
<comment type="subcellular location">
    <subcellularLocation>
        <location evidence="1">Cell membrane</location>
        <topology evidence="1">Multi-pass membrane protein</topology>
    </subcellularLocation>
</comment>
<name>A0ABW5SXU1_9BACI</name>
<keyword evidence="5 6" id="KW-0472">Membrane</keyword>
<evidence type="ECO:0000256" key="6">
    <source>
        <dbReference type="SAM" id="Phobius"/>
    </source>
</evidence>
<protein>
    <submittedName>
        <fullName evidence="8">DNA internalization-related competence protein ComEC/Rec2</fullName>
    </submittedName>
</protein>
<feature type="transmembrane region" description="Helical" evidence="6">
    <location>
        <begin position="330"/>
        <end position="347"/>
    </location>
</feature>
<dbReference type="InterPro" id="IPR001279">
    <property type="entry name" value="Metallo-B-lactamas"/>
</dbReference>
<dbReference type="PANTHER" id="PTHR30619">
    <property type="entry name" value="DNA INTERNALIZATION/COMPETENCE PROTEIN COMEC/REC2"/>
    <property type="match status" value="1"/>
</dbReference>
<dbReference type="Pfam" id="PF03772">
    <property type="entry name" value="Competence"/>
    <property type="match status" value="1"/>
</dbReference>
<reference evidence="9" key="1">
    <citation type="journal article" date="2019" name="Int. J. Syst. Evol. Microbiol.">
        <title>The Global Catalogue of Microorganisms (GCM) 10K type strain sequencing project: providing services to taxonomists for standard genome sequencing and annotation.</title>
        <authorList>
            <consortium name="The Broad Institute Genomics Platform"/>
            <consortium name="The Broad Institute Genome Sequencing Center for Infectious Disease"/>
            <person name="Wu L."/>
            <person name="Ma J."/>
        </authorList>
    </citation>
    <scope>NUCLEOTIDE SEQUENCE [LARGE SCALE GENOMIC DNA]</scope>
    <source>
        <strain evidence="9">KCTC 33792</strain>
    </source>
</reference>
<feature type="transmembrane region" description="Helical" evidence="6">
    <location>
        <begin position="42"/>
        <end position="62"/>
    </location>
</feature>
<dbReference type="Proteomes" id="UP001597520">
    <property type="component" value="Unassembled WGS sequence"/>
</dbReference>